<comment type="similarity">
    <text evidence="2">In the C-terminal section; belongs to the peptidase M41 family.</text>
</comment>
<dbReference type="InterPro" id="IPR000642">
    <property type="entry name" value="Peptidase_M41"/>
</dbReference>
<name>A0A0P0YZ66_9HYPH</name>
<dbReference type="InterPro" id="IPR003959">
    <property type="entry name" value="ATPase_AAA_core"/>
</dbReference>
<evidence type="ECO:0000256" key="6">
    <source>
        <dbReference type="ARBA" id="ARBA00022833"/>
    </source>
</evidence>
<dbReference type="AlphaFoldDB" id="A0A0P0YZ66"/>
<evidence type="ECO:0000256" key="9">
    <source>
        <dbReference type="SAM" id="MobiDB-lite"/>
    </source>
</evidence>
<keyword evidence="5" id="KW-0378">Hydrolase</keyword>
<dbReference type="PANTHER" id="PTHR23076">
    <property type="entry name" value="METALLOPROTEASE M41 FTSH"/>
    <property type="match status" value="1"/>
</dbReference>
<dbReference type="CDD" id="cd19481">
    <property type="entry name" value="RecA-like_protease"/>
    <property type="match status" value="1"/>
</dbReference>
<dbReference type="Pfam" id="PF01434">
    <property type="entry name" value="Peptidase_M41"/>
    <property type="match status" value="1"/>
</dbReference>
<evidence type="ECO:0000256" key="8">
    <source>
        <dbReference type="RuleBase" id="RU003651"/>
    </source>
</evidence>
<evidence type="ECO:0000259" key="10">
    <source>
        <dbReference type="SMART" id="SM00382"/>
    </source>
</evidence>
<dbReference type="GO" id="GO:0005524">
    <property type="term" value="F:ATP binding"/>
    <property type="evidence" value="ECO:0007669"/>
    <property type="project" value="UniProtKB-KW"/>
</dbReference>
<dbReference type="GO" id="GO:0006508">
    <property type="term" value="P:proteolysis"/>
    <property type="evidence" value="ECO:0007669"/>
    <property type="project" value="UniProtKB-KW"/>
</dbReference>
<dbReference type="RefSeq" id="WP_024350481.1">
    <property type="nucleotide sequence ID" value="NZ_BBWN01000016.1"/>
</dbReference>
<dbReference type="InterPro" id="IPR041569">
    <property type="entry name" value="AAA_lid_3"/>
</dbReference>
<dbReference type="InterPro" id="IPR003593">
    <property type="entry name" value="AAA+_ATPase"/>
</dbReference>
<dbReference type="GO" id="GO:0004222">
    <property type="term" value="F:metalloendopeptidase activity"/>
    <property type="evidence" value="ECO:0007669"/>
    <property type="project" value="InterPro"/>
</dbReference>
<evidence type="ECO:0000313" key="11">
    <source>
        <dbReference type="EMBL" id="BAT26876.1"/>
    </source>
</evidence>
<dbReference type="Pfam" id="PF00004">
    <property type="entry name" value="AAA"/>
    <property type="match status" value="1"/>
</dbReference>
<dbReference type="Gene3D" id="3.40.50.300">
    <property type="entry name" value="P-loop containing nucleotide triphosphate hydrolases"/>
    <property type="match status" value="1"/>
</dbReference>
<keyword evidence="6" id="KW-0862">Zinc</keyword>
<keyword evidence="8" id="KW-0067">ATP-binding</keyword>
<evidence type="ECO:0000256" key="2">
    <source>
        <dbReference type="ARBA" id="ARBA00010044"/>
    </source>
</evidence>
<keyword evidence="4" id="KW-0479">Metal-binding</keyword>
<dbReference type="SMART" id="SM00382">
    <property type="entry name" value="AAA"/>
    <property type="match status" value="1"/>
</dbReference>
<dbReference type="Gene3D" id="1.10.8.60">
    <property type="match status" value="1"/>
</dbReference>
<protein>
    <submittedName>
        <fullName evidence="11">AAA+ family ATPase</fullName>
    </submittedName>
</protein>
<dbReference type="GO" id="GO:0046872">
    <property type="term" value="F:metal ion binding"/>
    <property type="evidence" value="ECO:0007669"/>
    <property type="project" value="UniProtKB-KW"/>
</dbReference>
<feature type="compositionally biased region" description="Polar residues" evidence="9">
    <location>
        <begin position="252"/>
        <end position="262"/>
    </location>
</feature>
<dbReference type="InterPro" id="IPR037219">
    <property type="entry name" value="Peptidase_M41-like"/>
</dbReference>
<dbReference type="Gene3D" id="1.20.58.760">
    <property type="entry name" value="Peptidase M41"/>
    <property type="match status" value="1"/>
</dbReference>
<organism evidence="11">
    <name type="scientific">Aurantimonas coralicida</name>
    <dbReference type="NCBI Taxonomy" id="182270"/>
    <lineage>
        <taxon>Bacteria</taxon>
        <taxon>Pseudomonadati</taxon>
        <taxon>Pseudomonadota</taxon>
        <taxon>Alphaproteobacteria</taxon>
        <taxon>Hyphomicrobiales</taxon>
        <taxon>Aurantimonadaceae</taxon>
        <taxon>Aurantimonas</taxon>
    </lineage>
</organism>
<dbReference type="GO" id="GO:0016887">
    <property type="term" value="F:ATP hydrolysis activity"/>
    <property type="evidence" value="ECO:0007669"/>
    <property type="project" value="InterPro"/>
</dbReference>
<dbReference type="PROSITE" id="PS00674">
    <property type="entry name" value="AAA"/>
    <property type="match status" value="1"/>
</dbReference>
<accession>A0A0P0YZ66</accession>
<dbReference type="EMBL" id="LC066374">
    <property type="protein sequence ID" value="BAT26876.1"/>
    <property type="molecule type" value="Genomic_DNA"/>
</dbReference>
<keyword evidence="3" id="KW-0645">Protease</keyword>
<dbReference type="GO" id="GO:0005886">
    <property type="term" value="C:plasma membrane"/>
    <property type="evidence" value="ECO:0007669"/>
    <property type="project" value="TreeGrafter"/>
</dbReference>
<dbReference type="PANTHER" id="PTHR23076:SF97">
    <property type="entry name" value="ATP-DEPENDENT ZINC METALLOPROTEASE YME1L1"/>
    <property type="match status" value="1"/>
</dbReference>
<dbReference type="SUPFAM" id="SSF140990">
    <property type="entry name" value="FtsH protease domain-like"/>
    <property type="match status" value="1"/>
</dbReference>
<feature type="region of interest" description="Disordered" evidence="9">
    <location>
        <begin position="242"/>
        <end position="309"/>
    </location>
</feature>
<dbReference type="InterPro" id="IPR027417">
    <property type="entry name" value="P-loop_NTPase"/>
</dbReference>
<keyword evidence="8" id="KW-0547">Nucleotide-binding</keyword>
<dbReference type="Pfam" id="PF17862">
    <property type="entry name" value="AAA_lid_3"/>
    <property type="match status" value="1"/>
</dbReference>
<comment type="cofactor">
    <cofactor evidence="1">
        <name>Zn(2+)</name>
        <dbReference type="ChEBI" id="CHEBI:29105"/>
    </cofactor>
</comment>
<keyword evidence="7" id="KW-0482">Metalloprotease</keyword>
<dbReference type="GO" id="GO:0030163">
    <property type="term" value="P:protein catabolic process"/>
    <property type="evidence" value="ECO:0007669"/>
    <property type="project" value="TreeGrafter"/>
</dbReference>
<feature type="domain" description="AAA+ ATPase" evidence="10">
    <location>
        <begin position="345"/>
        <end position="498"/>
    </location>
</feature>
<comment type="similarity">
    <text evidence="8">Belongs to the AAA ATPase family.</text>
</comment>
<proteinExistence type="inferred from homology"/>
<dbReference type="GO" id="GO:0004176">
    <property type="term" value="F:ATP-dependent peptidase activity"/>
    <property type="evidence" value="ECO:0007669"/>
    <property type="project" value="InterPro"/>
</dbReference>
<evidence type="ECO:0000256" key="1">
    <source>
        <dbReference type="ARBA" id="ARBA00001947"/>
    </source>
</evidence>
<reference evidence="11" key="1">
    <citation type="journal article" date="2015" name="Proc. Natl. Acad. Sci. U.S.A.">
        <title>Bacterial clade with the ribosomal RNA operon on a small plasmid rather than the chromosome.</title>
        <authorList>
            <person name="Anda M."/>
            <person name="Ohtsubo Y."/>
            <person name="Okubo T."/>
            <person name="Sugawara M."/>
            <person name="Nagata Y."/>
            <person name="Tsuda M."/>
            <person name="Minamisawa K."/>
            <person name="Mitsui H."/>
        </authorList>
    </citation>
    <scope>NUCLEOTIDE SEQUENCE</scope>
    <source>
        <strain evidence="11">DSM 14790</strain>
    </source>
</reference>
<evidence type="ECO:0000256" key="3">
    <source>
        <dbReference type="ARBA" id="ARBA00022670"/>
    </source>
</evidence>
<evidence type="ECO:0000256" key="4">
    <source>
        <dbReference type="ARBA" id="ARBA00022723"/>
    </source>
</evidence>
<feature type="compositionally biased region" description="Polar residues" evidence="9">
    <location>
        <begin position="288"/>
        <end position="306"/>
    </location>
</feature>
<evidence type="ECO:0000256" key="7">
    <source>
        <dbReference type="ARBA" id="ARBA00023049"/>
    </source>
</evidence>
<dbReference type="InterPro" id="IPR003960">
    <property type="entry name" value="ATPase_AAA_CS"/>
</dbReference>
<evidence type="ECO:0000256" key="5">
    <source>
        <dbReference type="ARBA" id="ARBA00022801"/>
    </source>
</evidence>
<sequence length="758" mass="80694">MAGGKQQRRSRKHVSTTPSLAVAAASGAHAIAESVATLLMIEQGLQQSGIDVGTLGDLLDLETSVVILRADTRGFVDSAKRLLEAGAVLPGRAQTVEIEYIRPVGHVRFTDAADIHWRIVSMLCETDNAGQESEDETVLRDRIAHTARAGHPLLVIAETDRIPPLLTLAADRVLDAGRLDAPIIARTAALITGHDEADVQSAIAAASLDPARLSLGDLSLAIRPGVPIARMIAVLTHLARRDDEAEDDKSGAATSGPWSSRSQGDRDWDRPPTSLSASSGNRHRTSKRTASVSPASEIIQPQSSGGPQRLRVETLSGYGAAQGWALDLKADLDLWRAGTLPWDQLSSRLLLSGPPGTGKTTFARALCNSLELRLHVTSVSTWLEASYLGDVIKQMNAAFSEARRYAPCILFIDECDGIGKRQPQNRSHADYWNALVNKMLELLDGAAKSEGVIIVGATNRPEAMDEALKRSGRWERQITIPMPDRAALIGILAHHLGEDCDAVVATAPGASHTVTSALDNLARRAVGLSGADIERLVREARSHARRQGRRLTYADLDAGLAHRRVRRSRDVRYRMAVHEAGHALVRRALKLGTEVALTIEDSGGGYAEAMLDMDIVQSPDWVMALIAAQLGGRAAEAVVFGDVTAGSGGSATSDLANATRLALSMEIELGFGSSLPLLHRSMEAAELLLLNDGPLSEAVHARLEAAFDLATRRIAADRASLLRLADALTEAGSLNAAEIAAVFAEGTTSQSQEPGASG</sequence>
<dbReference type="SUPFAM" id="SSF52540">
    <property type="entry name" value="P-loop containing nucleoside triphosphate hydrolases"/>
    <property type="match status" value="1"/>
</dbReference>